<evidence type="ECO:0000313" key="3">
    <source>
        <dbReference type="Proteomes" id="UP000054477"/>
    </source>
</evidence>
<evidence type="ECO:0000313" key="2">
    <source>
        <dbReference type="EMBL" id="KIK09815.1"/>
    </source>
</evidence>
<keyword evidence="3" id="KW-1185">Reference proteome</keyword>
<gene>
    <name evidence="2" type="ORF">K443DRAFT_127214</name>
</gene>
<proteinExistence type="predicted"/>
<reference evidence="2 3" key="1">
    <citation type="submission" date="2014-04" db="EMBL/GenBank/DDBJ databases">
        <authorList>
            <consortium name="DOE Joint Genome Institute"/>
            <person name="Kuo A."/>
            <person name="Kohler A."/>
            <person name="Nagy L.G."/>
            <person name="Floudas D."/>
            <person name="Copeland A."/>
            <person name="Barry K.W."/>
            <person name="Cichocki N."/>
            <person name="Veneault-Fourrey C."/>
            <person name="LaButti K."/>
            <person name="Lindquist E.A."/>
            <person name="Lipzen A."/>
            <person name="Lundell T."/>
            <person name="Morin E."/>
            <person name="Murat C."/>
            <person name="Sun H."/>
            <person name="Tunlid A."/>
            <person name="Henrissat B."/>
            <person name="Grigoriev I.V."/>
            <person name="Hibbett D.S."/>
            <person name="Martin F."/>
            <person name="Nordberg H.P."/>
            <person name="Cantor M.N."/>
            <person name="Hua S.X."/>
        </authorList>
    </citation>
    <scope>NUCLEOTIDE SEQUENCE [LARGE SCALE GENOMIC DNA]</scope>
    <source>
        <strain evidence="2 3">LaAM-08-1</strain>
    </source>
</reference>
<dbReference type="STRING" id="1095629.A0A0C9XC34"/>
<evidence type="ECO:0008006" key="4">
    <source>
        <dbReference type="Google" id="ProtNLM"/>
    </source>
</evidence>
<dbReference type="Proteomes" id="UP000054477">
    <property type="component" value="Unassembled WGS sequence"/>
</dbReference>
<reference evidence="3" key="2">
    <citation type="submission" date="2015-01" db="EMBL/GenBank/DDBJ databases">
        <title>Evolutionary Origins and Diversification of the Mycorrhizal Mutualists.</title>
        <authorList>
            <consortium name="DOE Joint Genome Institute"/>
            <consortium name="Mycorrhizal Genomics Consortium"/>
            <person name="Kohler A."/>
            <person name="Kuo A."/>
            <person name="Nagy L.G."/>
            <person name="Floudas D."/>
            <person name="Copeland A."/>
            <person name="Barry K.W."/>
            <person name="Cichocki N."/>
            <person name="Veneault-Fourrey C."/>
            <person name="LaButti K."/>
            <person name="Lindquist E.A."/>
            <person name="Lipzen A."/>
            <person name="Lundell T."/>
            <person name="Morin E."/>
            <person name="Murat C."/>
            <person name="Riley R."/>
            <person name="Ohm R."/>
            <person name="Sun H."/>
            <person name="Tunlid A."/>
            <person name="Henrissat B."/>
            <person name="Grigoriev I.V."/>
            <person name="Hibbett D.S."/>
            <person name="Martin F."/>
        </authorList>
    </citation>
    <scope>NUCLEOTIDE SEQUENCE [LARGE SCALE GENOMIC DNA]</scope>
    <source>
        <strain evidence="3">LaAM-08-1</strain>
    </source>
</reference>
<dbReference type="EMBL" id="KN838537">
    <property type="protein sequence ID" value="KIK09815.1"/>
    <property type="molecule type" value="Genomic_DNA"/>
</dbReference>
<dbReference type="HOGENOM" id="CLU_584170_0_0_1"/>
<dbReference type="AlphaFoldDB" id="A0A0C9XC34"/>
<sequence>MQSLLGRYERIVLPFNCPFAIPTPNHHQKPHRAPPDLPLELWLEIFQFATYVHRSVTIKPLDPFTLKRTSTNAMGANTPALAMRTKLALVMVSKSWRQVAVQMLYEHVVIRSPTRADAILRALESSNHNTDSPIDKSRYGQRTRHIEIYTYSRGTASLQYLKTLFRIFQLCPNLRVLSGTWIHPLPLDFLNCISRLYGHSLQGLYWNEQRPQEVADFCTLAAPEYLASFRTLRVLDLRHFVGVDLSKRDKSAPRHSLPLVEELIVSTHTRSLAMASALSLPSLRNVTMKTPISGVPDLHQISIFLQVHGHSLITVDLPSPSPDSEPEPDSSLSRRTAHHVNPDVFLQPDVCPNLTSLTFPITSPPLSPYVHKALRRIGIRGIRADGLYPDKPTTGKAHLLAITSTRYPNLELVQTVGFLVDADTDGLIKDIFIWWVEKFEKNGIDFLDGEGVLWAYTEPSAEEAMKEVRGSEISVLERKPEAKNEKEKGQSDNVRVLPTARTNSLMYLSSNPLVYAI</sequence>
<dbReference type="OrthoDB" id="3171058at2759"/>
<organism evidence="2 3">
    <name type="scientific">Laccaria amethystina LaAM-08-1</name>
    <dbReference type="NCBI Taxonomy" id="1095629"/>
    <lineage>
        <taxon>Eukaryota</taxon>
        <taxon>Fungi</taxon>
        <taxon>Dikarya</taxon>
        <taxon>Basidiomycota</taxon>
        <taxon>Agaricomycotina</taxon>
        <taxon>Agaricomycetes</taxon>
        <taxon>Agaricomycetidae</taxon>
        <taxon>Agaricales</taxon>
        <taxon>Agaricineae</taxon>
        <taxon>Hydnangiaceae</taxon>
        <taxon>Laccaria</taxon>
    </lineage>
</organism>
<feature type="region of interest" description="Disordered" evidence="1">
    <location>
        <begin position="315"/>
        <end position="335"/>
    </location>
</feature>
<name>A0A0C9XC34_9AGAR</name>
<accession>A0A0C9XC34</accession>
<evidence type="ECO:0000256" key="1">
    <source>
        <dbReference type="SAM" id="MobiDB-lite"/>
    </source>
</evidence>
<protein>
    <recommendedName>
        <fullName evidence="4">F-box domain-containing protein</fullName>
    </recommendedName>
</protein>